<sequence>MLESPLRSHLRVLWAGLVSEGQEREEGGARLRGDPQKSGCLPVSEDSKDAADKREREVFNLQTSREEMMMTAGLTSPQGAEGPRGVVRKWISGAPLCTEMTKMEENGGIQLTAETQRVTLSQRIEAKAWIRALLIMCIDWQVDGNHRQSSSSLFTSTLVWPGQPQNQSTLRYRQQSWL</sequence>
<keyword evidence="3" id="KW-1185">Reference proteome</keyword>
<name>A0AAV1H9L2_XYRNO</name>
<evidence type="ECO:0000313" key="3">
    <source>
        <dbReference type="Proteomes" id="UP001178508"/>
    </source>
</evidence>
<gene>
    <name evidence="2" type="ORF">XNOV1_A029058</name>
</gene>
<evidence type="ECO:0000313" key="2">
    <source>
        <dbReference type="EMBL" id="CAJ1082641.1"/>
    </source>
</evidence>
<feature type="compositionally biased region" description="Basic and acidic residues" evidence="1">
    <location>
        <begin position="23"/>
        <end position="35"/>
    </location>
</feature>
<evidence type="ECO:0000256" key="1">
    <source>
        <dbReference type="SAM" id="MobiDB-lite"/>
    </source>
</evidence>
<reference evidence="2" key="1">
    <citation type="submission" date="2023-08" db="EMBL/GenBank/DDBJ databases">
        <authorList>
            <person name="Alioto T."/>
            <person name="Alioto T."/>
            <person name="Gomez Garrido J."/>
        </authorList>
    </citation>
    <scope>NUCLEOTIDE SEQUENCE</scope>
</reference>
<accession>A0AAV1H9L2</accession>
<proteinExistence type="predicted"/>
<dbReference type="EMBL" id="OY660883">
    <property type="protein sequence ID" value="CAJ1082641.1"/>
    <property type="molecule type" value="Genomic_DNA"/>
</dbReference>
<feature type="region of interest" description="Disordered" evidence="1">
    <location>
        <begin position="23"/>
        <end position="53"/>
    </location>
</feature>
<protein>
    <submittedName>
        <fullName evidence="2">Uncharacterized protein</fullName>
    </submittedName>
</protein>
<dbReference type="Proteomes" id="UP001178508">
    <property type="component" value="Chromosome 20"/>
</dbReference>
<organism evidence="2 3">
    <name type="scientific">Xyrichtys novacula</name>
    <name type="common">Pearly razorfish</name>
    <name type="synonym">Hemipteronotus novacula</name>
    <dbReference type="NCBI Taxonomy" id="13765"/>
    <lineage>
        <taxon>Eukaryota</taxon>
        <taxon>Metazoa</taxon>
        <taxon>Chordata</taxon>
        <taxon>Craniata</taxon>
        <taxon>Vertebrata</taxon>
        <taxon>Euteleostomi</taxon>
        <taxon>Actinopterygii</taxon>
        <taxon>Neopterygii</taxon>
        <taxon>Teleostei</taxon>
        <taxon>Neoteleostei</taxon>
        <taxon>Acanthomorphata</taxon>
        <taxon>Eupercaria</taxon>
        <taxon>Labriformes</taxon>
        <taxon>Labridae</taxon>
        <taxon>Xyrichtys</taxon>
    </lineage>
</organism>
<dbReference type="AlphaFoldDB" id="A0AAV1H9L2"/>